<dbReference type="Gene3D" id="3.40.50.2300">
    <property type="match status" value="1"/>
</dbReference>
<dbReference type="SUPFAM" id="SSF52788">
    <property type="entry name" value="Phosphotyrosine protein phosphatases I"/>
    <property type="match status" value="1"/>
</dbReference>
<dbReference type="InterPro" id="IPR023485">
    <property type="entry name" value="Ptyr_pPase"/>
</dbReference>
<sequence length="148" mass="16695">MDDKKQKVLILCSGNSARSQMAEGFLRHMAGERFEVMSAGTEPAAEVNSLAVRVMQEAGIDISGQKPKDLSLYLGKTFIHYLIIVCSRANDVCPRVWPGLLTEENRLYWPVDDPAEEEGPEEERLEAFRAARDEIRQKLASWLDNRAT</sequence>
<evidence type="ECO:0000313" key="3">
    <source>
        <dbReference type="EMBL" id="MBF0637031.1"/>
    </source>
</evidence>
<dbReference type="PANTHER" id="PTHR43428">
    <property type="entry name" value="ARSENATE REDUCTASE"/>
    <property type="match status" value="1"/>
</dbReference>
<dbReference type="EMBL" id="JADGII010000011">
    <property type="protein sequence ID" value="MBF0637031.1"/>
    <property type="molecule type" value="Genomic_DNA"/>
</dbReference>
<gene>
    <name evidence="3" type="ORF">INT08_07595</name>
</gene>
<dbReference type="Pfam" id="PF01451">
    <property type="entry name" value="LMWPc"/>
    <property type="match status" value="1"/>
</dbReference>
<dbReference type="CDD" id="cd16345">
    <property type="entry name" value="LMWP_ArsC"/>
    <property type="match status" value="1"/>
</dbReference>
<proteinExistence type="predicted"/>
<organism evidence="3 4">
    <name type="scientific">Prosthecochloris ethylica</name>
    <dbReference type="NCBI Taxonomy" id="2743976"/>
    <lineage>
        <taxon>Bacteria</taxon>
        <taxon>Pseudomonadati</taxon>
        <taxon>Chlorobiota</taxon>
        <taxon>Chlorobiia</taxon>
        <taxon>Chlorobiales</taxon>
        <taxon>Chlorobiaceae</taxon>
        <taxon>Prosthecochloris</taxon>
    </lineage>
</organism>
<dbReference type="SMART" id="SM00226">
    <property type="entry name" value="LMWPc"/>
    <property type="match status" value="1"/>
</dbReference>
<reference evidence="3 4" key="1">
    <citation type="journal article" date="2020" name="Microorganisms">
        <title>Simultaneous Genome Sequencing of Prosthecochloris ethylica and Desulfuromonas acetoxidans within a Syntrophic Mixture Reveals Unique Pili and Protein Interactions.</title>
        <authorList>
            <person name="Kyndt J.A."/>
            <person name="Van Beeumen J.J."/>
            <person name="Meyer T.E."/>
        </authorList>
    </citation>
    <scope>NUCLEOTIDE SEQUENCE [LARGE SCALE GENOMIC DNA]</scope>
    <source>
        <strain evidence="3 4">N3</strain>
    </source>
</reference>
<dbReference type="InterPro" id="IPR036196">
    <property type="entry name" value="Ptyr_pPase_sf"/>
</dbReference>
<evidence type="ECO:0000256" key="1">
    <source>
        <dbReference type="ARBA" id="ARBA00022849"/>
    </source>
</evidence>
<dbReference type="RefSeq" id="WP_114608624.1">
    <property type="nucleotide sequence ID" value="NZ_JABVZQ010000003.1"/>
</dbReference>
<dbReference type="Proteomes" id="UP000619838">
    <property type="component" value="Unassembled WGS sequence"/>
</dbReference>
<protein>
    <submittedName>
        <fullName evidence="3">Arsenate reductase ArsC</fullName>
    </submittedName>
</protein>
<keyword evidence="1" id="KW-0059">Arsenical resistance</keyword>
<evidence type="ECO:0000313" key="4">
    <source>
        <dbReference type="Proteomes" id="UP000619838"/>
    </source>
</evidence>
<feature type="domain" description="Phosphotyrosine protein phosphatase I" evidence="2">
    <location>
        <begin position="6"/>
        <end position="145"/>
    </location>
</feature>
<keyword evidence="4" id="KW-1185">Reference proteome</keyword>
<comment type="caution">
    <text evidence="3">The sequence shown here is derived from an EMBL/GenBank/DDBJ whole genome shotgun (WGS) entry which is preliminary data.</text>
</comment>
<dbReference type="PANTHER" id="PTHR43428:SF1">
    <property type="entry name" value="ARSENATE REDUCTASE"/>
    <property type="match status" value="1"/>
</dbReference>
<accession>A0ABR9XTE6</accession>
<evidence type="ECO:0000259" key="2">
    <source>
        <dbReference type="SMART" id="SM00226"/>
    </source>
</evidence>
<name>A0ABR9XTE6_9CHLB</name>